<gene>
    <name evidence="1" type="ORF">S01H4_33290</name>
</gene>
<proteinExistence type="predicted"/>
<name>X1A8A3_9ZZZZ</name>
<reference evidence="1" key="1">
    <citation type="journal article" date="2014" name="Front. Microbiol.">
        <title>High frequency of phylogenetically diverse reductive dehalogenase-homologous genes in deep subseafloor sedimentary metagenomes.</title>
        <authorList>
            <person name="Kawai M."/>
            <person name="Futagami T."/>
            <person name="Toyoda A."/>
            <person name="Takaki Y."/>
            <person name="Nishi S."/>
            <person name="Hori S."/>
            <person name="Arai W."/>
            <person name="Tsubouchi T."/>
            <person name="Morono Y."/>
            <person name="Uchiyama I."/>
            <person name="Ito T."/>
            <person name="Fujiyama A."/>
            <person name="Inagaki F."/>
            <person name="Takami H."/>
        </authorList>
    </citation>
    <scope>NUCLEOTIDE SEQUENCE</scope>
    <source>
        <strain evidence="1">Expedition CK06-06</strain>
    </source>
</reference>
<comment type="caution">
    <text evidence="1">The sequence shown here is derived from an EMBL/GenBank/DDBJ whole genome shotgun (WGS) entry which is preliminary data.</text>
</comment>
<accession>X1A8A3</accession>
<dbReference type="EMBL" id="BART01017503">
    <property type="protein sequence ID" value="GAG78490.1"/>
    <property type="molecule type" value="Genomic_DNA"/>
</dbReference>
<organism evidence="1">
    <name type="scientific">marine sediment metagenome</name>
    <dbReference type="NCBI Taxonomy" id="412755"/>
    <lineage>
        <taxon>unclassified sequences</taxon>
        <taxon>metagenomes</taxon>
        <taxon>ecological metagenomes</taxon>
    </lineage>
</organism>
<dbReference type="AlphaFoldDB" id="X1A8A3"/>
<evidence type="ECO:0000313" key="1">
    <source>
        <dbReference type="EMBL" id="GAG78490.1"/>
    </source>
</evidence>
<sequence length="57" mass="6143">MDRYTIYGDLTGRDTVALATTLVAKGLKVELVSESASLSLALASRALREREEDLDSA</sequence>
<protein>
    <submittedName>
        <fullName evidence="1">Uncharacterized protein</fullName>
    </submittedName>
</protein>